<accession>A0AAW6LT30</accession>
<comment type="caution">
    <text evidence="1">The sequence shown here is derived from an EMBL/GenBank/DDBJ whole genome shotgun (WGS) entry which is preliminary data.</text>
</comment>
<evidence type="ECO:0000313" key="2">
    <source>
        <dbReference type="Proteomes" id="UP001217325"/>
    </source>
</evidence>
<proteinExistence type="predicted"/>
<dbReference type="AlphaFoldDB" id="A0AAW6LT30"/>
<organism evidence="1 2">
    <name type="scientific">Rhodococcus qingshengii</name>
    <dbReference type="NCBI Taxonomy" id="334542"/>
    <lineage>
        <taxon>Bacteria</taxon>
        <taxon>Bacillati</taxon>
        <taxon>Actinomycetota</taxon>
        <taxon>Actinomycetes</taxon>
        <taxon>Mycobacteriales</taxon>
        <taxon>Nocardiaceae</taxon>
        <taxon>Rhodococcus</taxon>
        <taxon>Rhodococcus erythropolis group</taxon>
    </lineage>
</organism>
<reference evidence="1" key="1">
    <citation type="submission" date="2023-02" db="EMBL/GenBank/DDBJ databases">
        <title>A novel hydrolase synthesized by Rhodococcus erythropolis HQ is responsible for the detoxification of Zearalenone.</title>
        <authorList>
            <person name="Hu J."/>
            <person name="Xu J."/>
        </authorList>
    </citation>
    <scope>NUCLEOTIDE SEQUENCE</scope>
    <source>
        <strain evidence="1">HQ</strain>
    </source>
</reference>
<dbReference type="EMBL" id="JARDXE010000031">
    <property type="protein sequence ID" value="MDE8649689.1"/>
    <property type="molecule type" value="Genomic_DNA"/>
</dbReference>
<dbReference type="Proteomes" id="UP001217325">
    <property type="component" value="Unassembled WGS sequence"/>
</dbReference>
<dbReference type="RefSeq" id="WP_275232980.1">
    <property type="nucleotide sequence ID" value="NZ_JARDXE010000031.1"/>
</dbReference>
<protein>
    <recommendedName>
        <fullName evidence="3">HNH endonuclease</fullName>
    </recommendedName>
</protein>
<evidence type="ECO:0000313" key="1">
    <source>
        <dbReference type="EMBL" id="MDE8649689.1"/>
    </source>
</evidence>
<gene>
    <name evidence="1" type="ORF">PXH69_32460</name>
</gene>
<evidence type="ECO:0008006" key="3">
    <source>
        <dbReference type="Google" id="ProtNLM"/>
    </source>
</evidence>
<name>A0AAW6LT30_RHOSG</name>
<sequence>MTALDVTAAAYTGAVGRSFSPHRSADGCARCAGTTETMTPTGKVVSRRFTGYETWTNLTSRVLCEVCVWAYRHLPLRSCAHIITANPPTMLETTPQQLRKVLAQPLPAGIAVTVPAPLWRKHLLPDARWGQINVDGVNITWRTEDAQRLAVMGAFRELGFTERDLRAPAPPHRVLRTLEHRLWAQILDDWQVLTPWRGAPSWWITAARASEPDHRRT</sequence>